<keyword evidence="4" id="KW-0547">Nucleotide-binding</keyword>
<protein>
    <submittedName>
        <fullName evidence="9">ABC transporter ATP-binding protein</fullName>
    </submittedName>
</protein>
<dbReference type="InterPro" id="IPR050095">
    <property type="entry name" value="ECF_ABC_transporter_ATP-bd"/>
</dbReference>
<evidence type="ECO:0000256" key="4">
    <source>
        <dbReference type="ARBA" id="ARBA00022741"/>
    </source>
</evidence>
<reference evidence="9 10" key="1">
    <citation type="submission" date="2016-06" db="EMBL/GenBank/DDBJ databases">
        <title>Four novel species of enterococci isolated from chicken manure.</title>
        <authorList>
            <person name="Van Tyne D."/>
        </authorList>
    </citation>
    <scope>NUCLEOTIDE SEQUENCE [LARGE SCALE GENOMIC DNA]</scope>
    <source>
        <strain evidence="9 10">CU12B</strain>
    </source>
</reference>
<dbReference type="InterPro" id="IPR027417">
    <property type="entry name" value="P-loop_NTPase"/>
</dbReference>
<keyword evidence="3" id="KW-1003">Cell membrane</keyword>
<evidence type="ECO:0000256" key="5">
    <source>
        <dbReference type="ARBA" id="ARBA00022840"/>
    </source>
</evidence>
<keyword evidence="10" id="KW-1185">Reference proteome</keyword>
<evidence type="ECO:0000256" key="6">
    <source>
        <dbReference type="ARBA" id="ARBA00022967"/>
    </source>
</evidence>
<comment type="similarity">
    <text evidence="1">Belongs to the ABC transporter superfamily.</text>
</comment>
<dbReference type="Proteomes" id="UP000782705">
    <property type="component" value="Unassembled WGS sequence"/>
</dbReference>
<keyword evidence="7" id="KW-0472">Membrane</keyword>
<gene>
    <name evidence="9" type="ORF">BAU17_05345</name>
</gene>
<dbReference type="Pfam" id="PF00005">
    <property type="entry name" value="ABC_tran"/>
    <property type="match status" value="1"/>
</dbReference>
<dbReference type="PROSITE" id="PS50893">
    <property type="entry name" value="ABC_TRANSPORTER_2"/>
    <property type="match status" value="1"/>
</dbReference>
<dbReference type="GO" id="GO:0005524">
    <property type="term" value="F:ATP binding"/>
    <property type="evidence" value="ECO:0007669"/>
    <property type="project" value="UniProtKB-KW"/>
</dbReference>
<name>A0ABQ6YY43_9ENTE</name>
<dbReference type="SMART" id="SM00382">
    <property type="entry name" value="AAA"/>
    <property type="match status" value="1"/>
</dbReference>
<feature type="domain" description="ABC transporter" evidence="8">
    <location>
        <begin position="4"/>
        <end position="237"/>
    </location>
</feature>
<keyword evidence="2" id="KW-0813">Transport</keyword>
<dbReference type="PANTHER" id="PTHR43553:SF24">
    <property type="entry name" value="ENERGY-COUPLING FACTOR TRANSPORTER ATP-BINDING PROTEIN ECFA1"/>
    <property type="match status" value="1"/>
</dbReference>
<evidence type="ECO:0000313" key="9">
    <source>
        <dbReference type="EMBL" id="KAF1302713.1"/>
    </source>
</evidence>
<dbReference type="EMBL" id="MAEL01000046">
    <property type="protein sequence ID" value="KAF1302713.1"/>
    <property type="molecule type" value="Genomic_DNA"/>
</dbReference>
<evidence type="ECO:0000256" key="3">
    <source>
        <dbReference type="ARBA" id="ARBA00022475"/>
    </source>
</evidence>
<sequence length="271" mass="30405">MSFLKLTDVGFTYPNGFEATQHVSVAFELGETVAIVGQNGAGKTTTVKLMNGLLRPTKGELFIDGKPTNTMTTAQMSKYVGYVFQNPDDQIFQETIEKEIAFGPKRQKLAPEVVEKRVREAAALCGLSDELKEHPYNLPYSKRKFITIAAVIAMDPEVIILDEPTAGQDRESRQLLGRLMKELSARNKAVITITHDMEFVAKEFQRVLVFAKKQLRKDGTPREIFWDESLLELSALKQPYICQLAKAVGIQDVLTMEELGKKVLANEKYSD</sequence>
<dbReference type="CDD" id="cd03225">
    <property type="entry name" value="ABC_cobalt_CbiO_domain1"/>
    <property type="match status" value="1"/>
</dbReference>
<dbReference type="InterPro" id="IPR015856">
    <property type="entry name" value="ABC_transpr_CbiO/EcfA_su"/>
</dbReference>
<evidence type="ECO:0000259" key="8">
    <source>
        <dbReference type="PROSITE" id="PS50893"/>
    </source>
</evidence>
<dbReference type="RefSeq" id="WP_161902623.1">
    <property type="nucleotide sequence ID" value="NZ_MAEL01000046.1"/>
</dbReference>
<dbReference type="PANTHER" id="PTHR43553">
    <property type="entry name" value="HEAVY METAL TRANSPORTER"/>
    <property type="match status" value="1"/>
</dbReference>
<accession>A0ABQ6YY43</accession>
<keyword evidence="6" id="KW-1278">Translocase</keyword>
<evidence type="ECO:0000256" key="7">
    <source>
        <dbReference type="ARBA" id="ARBA00023136"/>
    </source>
</evidence>
<dbReference type="InterPro" id="IPR003439">
    <property type="entry name" value="ABC_transporter-like_ATP-bd"/>
</dbReference>
<organism evidence="9 10">
    <name type="scientific">Candidatus Enterococcus willemsii</name>
    <dbReference type="NCBI Taxonomy" id="1857215"/>
    <lineage>
        <taxon>Bacteria</taxon>
        <taxon>Bacillati</taxon>
        <taxon>Bacillota</taxon>
        <taxon>Bacilli</taxon>
        <taxon>Lactobacillales</taxon>
        <taxon>Enterococcaceae</taxon>
        <taxon>Enterococcus</taxon>
    </lineage>
</organism>
<evidence type="ECO:0000313" key="10">
    <source>
        <dbReference type="Proteomes" id="UP000782705"/>
    </source>
</evidence>
<dbReference type="InterPro" id="IPR003593">
    <property type="entry name" value="AAA+_ATPase"/>
</dbReference>
<dbReference type="SUPFAM" id="SSF52540">
    <property type="entry name" value="P-loop containing nucleoside triphosphate hydrolases"/>
    <property type="match status" value="1"/>
</dbReference>
<proteinExistence type="inferred from homology"/>
<dbReference type="Gene3D" id="3.40.50.300">
    <property type="entry name" value="P-loop containing nucleotide triphosphate hydrolases"/>
    <property type="match status" value="1"/>
</dbReference>
<evidence type="ECO:0000256" key="2">
    <source>
        <dbReference type="ARBA" id="ARBA00022448"/>
    </source>
</evidence>
<comment type="caution">
    <text evidence="9">The sequence shown here is derived from an EMBL/GenBank/DDBJ whole genome shotgun (WGS) entry which is preliminary data.</text>
</comment>
<evidence type="ECO:0000256" key="1">
    <source>
        <dbReference type="ARBA" id="ARBA00005417"/>
    </source>
</evidence>
<keyword evidence="5 9" id="KW-0067">ATP-binding</keyword>